<dbReference type="NCBIfam" id="NF001055">
    <property type="entry name" value="PRK00117.2-5"/>
    <property type="match status" value="1"/>
</dbReference>
<dbReference type="InterPro" id="IPR003783">
    <property type="entry name" value="Regulatory_RecX"/>
</dbReference>
<comment type="subcellular location">
    <subcellularLocation>
        <location evidence="1 5">Cytoplasm</location>
    </subcellularLocation>
</comment>
<evidence type="ECO:0000256" key="5">
    <source>
        <dbReference type="HAMAP-Rule" id="MF_01114"/>
    </source>
</evidence>
<dbReference type="RefSeq" id="WP_316701285.1">
    <property type="nucleotide sequence ID" value="NZ_CP136336.1"/>
</dbReference>
<comment type="function">
    <text evidence="5">Modulates RecA activity.</text>
</comment>
<dbReference type="PANTHER" id="PTHR33602">
    <property type="entry name" value="REGULATORY PROTEIN RECX FAMILY PROTEIN"/>
    <property type="match status" value="1"/>
</dbReference>
<name>A0ABZ0CU71_9BURK</name>
<proteinExistence type="inferred from homology"/>
<accession>A0ABZ0CU71</accession>
<organism evidence="9 10">
    <name type="scientific">Piscinibacter gummiphilus</name>
    <dbReference type="NCBI Taxonomy" id="946333"/>
    <lineage>
        <taxon>Bacteria</taxon>
        <taxon>Pseudomonadati</taxon>
        <taxon>Pseudomonadota</taxon>
        <taxon>Betaproteobacteria</taxon>
        <taxon>Burkholderiales</taxon>
        <taxon>Sphaerotilaceae</taxon>
        <taxon>Piscinibacter</taxon>
    </lineage>
</organism>
<evidence type="ECO:0000256" key="1">
    <source>
        <dbReference type="ARBA" id="ARBA00004496"/>
    </source>
</evidence>
<dbReference type="InterPro" id="IPR053925">
    <property type="entry name" value="RecX_HTH_3rd"/>
</dbReference>
<dbReference type="HAMAP" id="MF_01114">
    <property type="entry name" value="RecX"/>
    <property type="match status" value="1"/>
</dbReference>
<evidence type="ECO:0000256" key="2">
    <source>
        <dbReference type="ARBA" id="ARBA00009695"/>
    </source>
</evidence>
<evidence type="ECO:0000313" key="10">
    <source>
        <dbReference type="Proteomes" id="UP001303946"/>
    </source>
</evidence>
<dbReference type="Pfam" id="PF02631">
    <property type="entry name" value="RecX_HTH2"/>
    <property type="match status" value="1"/>
</dbReference>
<evidence type="ECO:0000256" key="4">
    <source>
        <dbReference type="ARBA" id="ARBA00022490"/>
    </source>
</evidence>
<sequence length="163" mass="18281">MKPRLSLKGRGLQILAQREHSRSELRRKLMTHARKPAGEGEAPVDEDTAAEQVEGVLEWLQANRYLSEERFVESRIHVRAARYGNLRIKQELAQHGVALSAEAAQQLKGSEATRAREVWARKFGQPPQDAAERARQMRFLAARGFSGEAIRRALQGGVDDESA</sequence>
<evidence type="ECO:0000256" key="3">
    <source>
        <dbReference type="ARBA" id="ARBA00018111"/>
    </source>
</evidence>
<dbReference type="InterPro" id="IPR053924">
    <property type="entry name" value="RecX_HTH_2nd"/>
</dbReference>
<keyword evidence="10" id="KW-1185">Reference proteome</keyword>
<feature type="domain" description="RecX second three-helical" evidence="7">
    <location>
        <begin position="67"/>
        <end position="98"/>
    </location>
</feature>
<dbReference type="PANTHER" id="PTHR33602:SF1">
    <property type="entry name" value="REGULATORY PROTEIN RECX FAMILY PROTEIN"/>
    <property type="match status" value="1"/>
</dbReference>
<comment type="similarity">
    <text evidence="2 5">Belongs to the RecX family.</text>
</comment>
<feature type="domain" description="RecX third three-helical" evidence="8">
    <location>
        <begin position="113"/>
        <end position="154"/>
    </location>
</feature>
<evidence type="ECO:0000259" key="8">
    <source>
        <dbReference type="Pfam" id="PF21981"/>
    </source>
</evidence>
<dbReference type="Gene3D" id="1.10.10.10">
    <property type="entry name" value="Winged helix-like DNA-binding domain superfamily/Winged helix DNA-binding domain"/>
    <property type="match status" value="3"/>
</dbReference>
<dbReference type="InterPro" id="IPR036388">
    <property type="entry name" value="WH-like_DNA-bd_sf"/>
</dbReference>
<evidence type="ECO:0000313" key="9">
    <source>
        <dbReference type="EMBL" id="WOB08515.1"/>
    </source>
</evidence>
<gene>
    <name evidence="5 9" type="primary">recX</name>
    <name evidence="9" type="ORF">RXV79_00335</name>
</gene>
<keyword evidence="4 5" id="KW-0963">Cytoplasm</keyword>
<dbReference type="EMBL" id="CP136336">
    <property type="protein sequence ID" value="WOB08515.1"/>
    <property type="molecule type" value="Genomic_DNA"/>
</dbReference>
<dbReference type="Proteomes" id="UP001303946">
    <property type="component" value="Chromosome"/>
</dbReference>
<feature type="region of interest" description="Disordered" evidence="6">
    <location>
        <begin position="19"/>
        <end position="48"/>
    </location>
</feature>
<dbReference type="Pfam" id="PF21981">
    <property type="entry name" value="RecX_HTH3"/>
    <property type="match status" value="1"/>
</dbReference>
<evidence type="ECO:0000259" key="7">
    <source>
        <dbReference type="Pfam" id="PF02631"/>
    </source>
</evidence>
<evidence type="ECO:0000256" key="6">
    <source>
        <dbReference type="SAM" id="MobiDB-lite"/>
    </source>
</evidence>
<reference evidence="9 10" key="1">
    <citation type="submission" date="2023-10" db="EMBL/GenBank/DDBJ databases">
        <title>Bacteria for the degradation of biodegradable plastic PBAT(Polybutylene adipate terephthalate).</title>
        <authorList>
            <person name="Weon H.-Y."/>
            <person name="Yeon J."/>
        </authorList>
    </citation>
    <scope>NUCLEOTIDE SEQUENCE [LARGE SCALE GENOMIC DNA]</scope>
    <source>
        <strain evidence="9 10">SBD 7-3</strain>
    </source>
</reference>
<protein>
    <recommendedName>
        <fullName evidence="3 5">Regulatory protein RecX</fullName>
    </recommendedName>
</protein>